<keyword evidence="1" id="KW-1133">Transmembrane helix</keyword>
<dbReference type="RefSeq" id="WP_274942589.1">
    <property type="nucleotide sequence ID" value="NZ_JANWOI010000001.1"/>
</dbReference>
<keyword evidence="3" id="KW-1185">Reference proteome</keyword>
<feature type="transmembrane region" description="Helical" evidence="1">
    <location>
        <begin position="266"/>
        <end position="283"/>
    </location>
</feature>
<evidence type="ECO:0000313" key="3">
    <source>
        <dbReference type="Proteomes" id="UP001141619"/>
    </source>
</evidence>
<dbReference type="EMBL" id="JANWOI010000001">
    <property type="protein sequence ID" value="MDA5192888.1"/>
    <property type="molecule type" value="Genomic_DNA"/>
</dbReference>
<feature type="transmembrane region" description="Helical" evidence="1">
    <location>
        <begin position="46"/>
        <end position="63"/>
    </location>
</feature>
<keyword evidence="1" id="KW-0472">Membrane</keyword>
<reference evidence="2" key="2">
    <citation type="journal article" date="2023" name="Syst. Appl. Microbiol.">
        <title>Govania unica gen. nov., sp. nov., a rare biosphere bacterium that represents a novel family in the class Alphaproteobacteria.</title>
        <authorList>
            <person name="Vandamme P."/>
            <person name="Peeters C."/>
            <person name="Hettiarachchi A."/>
            <person name="Cnockaert M."/>
            <person name="Carlier A."/>
        </authorList>
    </citation>
    <scope>NUCLEOTIDE SEQUENCE</scope>
    <source>
        <strain evidence="2">LMG 31809</strain>
    </source>
</reference>
<proteinExistence type="predicted"/>
<evidence type="ECO:0000256" key="1">
    <source>
        <dbReference type="SAM" id="Phobius"/>
    </source>
</evidence>
<gene>
    <name evidence="2" type="ORF">NYP16_02805</name>
</gene>
<sequence length="302" mass="34301">MSAFQRLYRPPFIGLFAFIAVLLANPVAHSISILVKESLPHGYSGYVHIAIGLLGMIILIYGTRNDNEVRGTLTGFAAGLLIWLGWASYGFFYNQFDLGMSPVEIVEGQKRSAGLLYIQGSTGICVAALLFFVLNKDTKCNAFRWLQRKLRLNLGKPSSGEGRNFCRITFLETLFVTWFCYSVSLFMGDGRFLGFHHPVTYALVAFFAVWSLYLMWRLAKFNRVMAGIRYAIPTKAIFWIPFGEFLPKYGFYQDVWIRPLEYSVEMWGVFLIFLGLIGVTAFLPQRKQSKPPRATPDSDITQ</sequence>
<feature type="transmembrane region" description="Helical" evidence="1">
    <location>
        <begin position="199"/>
        <end position="216"/>
    </location>
</feature>
<feature type="transmembrane region" description="Helical" evidence="1">
    <location>
        <begin position="228"/>
        <end position="246"/>
    </location>
</feature>
<accession>A0A9X3Z6D4</accession>
<feature type="transmembrane region" description="Helical" evidence="1">
    <location>
        <begin position="75"/>
        <end position="94"/>
    </location>
</feature>
<dbReference type="Proteomes" id="UP001141619">
    <property type="component" value="Unassembled WGS sequence"/>
</dbReference>
<comment type="caution">
    <text evidence="2">The sequence shown here is derived from an EMBL/GenBank/DDBJ whole genome shotgun (WGS) entry which is preliminary data.</text>
</comment>
<dbReference type="AlphaFoldDB" id="A0A9X3Z6D4"/>
<keyword evidence="1" id="KW-0812">Transmembrane</keyword>
<feature type="transmembrane region" description="Helical" evidence="1">
    <location>
        <begin position="165"/>
        <end position="187"/>
    </location>
</feature>
<organism evidence="2 3">
    <name type="scientific">Govanella unica</name>
    <dbReference type="NCBI Taxonomy" id="2975056"/>
    <lineage>
        <taxon>Bacteria</taxon>
        <taxon>Pseudomonadati</taxon>
        <taxon>Pseudomonadota</taxon>
        <taxon>Alphaproteobacteria</taxon>
        <taxon>Emcibacterales</taxon>
        <taxon>Govanellaceae</taxon>
        <taxon>Govanella</taxon>
    </lineage>
</organism>
<name>A0A9X3Z6D4_9PROT</name>
<reference evidence="2" key="1">
    <citation type="submission" date="2022-08" db="EMBL/GenBank/DDBJ databases">
        <authorList>
            <person name="Vandamme P."/>
            <person name="Hettiarachchi A."/>
            <person name="Peeters C."/>
            <person name="Cnockaert M."/>
            <person name="Carlier A."/>
        </authorList>
    </citation>
    <scope>NUCLEOTIDE SEQUENCE</scope>
    <source>
        <strain evidence="2">LMG 31809</strain>
    </source>
</reference>
<protein>
    <submittedName>
        <fullName evidence="2">Uncharacterized protein</fullName>
    </submittedName>
</protein>
<feature type="transmembrane region" description="Helical" evidence="1">
    <location>
        <begin position="114"/>
        <end position="134"/>
    </location>
</feature>
<evidence type="ECO:0000313" key="2">
    <source>
        <dbReference type="EMBL" id="MDA5192888.1"/>
    </source>
</evidence>